<protein>
    <submittedName>
        <fullName evidence="1">Uncharacterized protein</fullName>
    </submittedName>
</protein>
<proteinExistence type="predicted"/>
<evidence type="ECO:0000313" key="2">
    <source>
        <dbReference type="Proteomes" id="UP000675121"/>
    </source>
</evidence>
<accession>A0A9N8QWU5</accession>
<reference evidence="1" key="1">
    <citation type="submission" date="2021-02" db="EMBL/GenBank/DDBJ databases">
        <authorList>
            <person name="Vanwijnsberghe S."/>
        </authorList>
    </citation>
    <scope>NUCLEOTIDE SEQUENCE</scope>
    <source>
        <strain evidence="1">R-70211</strain>
    </source>
</reference>
<dbReference type="EMBL" id="CAJNAS010000006">
    <property type="protein sequence ID" value="CAE6888792.1"/>
    <property type="molecule type" value="Genomic_DNA"/>
</dbReference>
<dbReference type="Proteomes" id="UP000675121">
    <property type="component" value="Unassembled WGS sequence"/>
</dbReference>
<name>A0A9N8QWU5_9BURK</name>
<gene>
    <name evidence="1" type="ORF">R70211_02578</name>
</gene>
<keyword evidence="2" id="KW-1185">Reference proteome</keyword>
<comment type="caution">
    <text evidence="1">The sequence shown here is derived from an EMBL/GenBank/DDBJ whole genome shotgun (WGS) entry which is preliminary data.</text>
</comment>
<dbReference type="AlphaFoldDB" id="A0A9N8QWU5"/>
<organism evidence="1 2">
    <name type="scientific">Paraburkholderia domus</name>
    <dbReference type="NCBI Taxonomy" id="2793075"/>
    <lineage>
        <taxon>Bacteria</taxon>
        <taxon>Pseudomonadati</taxon>
        <taxon>Pseudomonadota</taxon>
        <taxon>Betaproteobacteria</taxon>
        <taxon>Burkholderiales</taxon>
        <taxon>Burkholderiaceae</taxon>
        <taxon>Paraburkholderia</taxon>
    </lineage>
</organism>
<sequence length="74" mass="8017">MWLVPFALQLRAAFAAPDNGCDAPAGPHRYQSPIAAALGQRSRGRASLHRWKRPAVTPAERLAGDTINSFLASY</sequence>
<evidence type="ECO:0000313" key="1">
    <source>
        <dbReference type="EMBL" id="CAE6888792.1"/>
    </source>
</evidence>